<proteinExistence type="inferred from homology"/>
<organism evidence="14 15">
    <name type="scientific">Solea senegalensis</name>
    <name type="common">Senegalese sole</name>
    <dbReference type="NCBI Taxonomy" id="28829"/>
    <lineage>
        <taxon>Eukaryota</taxon>
        <taxon>Metazoa</taxon>
        <taxon>Chordata</taxon>
        <taxon>Craniata</taxon>
        <taxon>Vertebrata</taxon>
        <taxon>Euteleostomi</taxon>
        <taxon>Actinopterygii</taxon>
        <taxon>Neopterygii</taxon>
        <taxon>Teleostei</taxon>
        <taxon>Neoteleostei</taxon>
        <taxon>Acanthomorphata</taxon>
        <taxon>Carangaria</taxon>
        <taxon>Pleuronectiformes</taxon>
        <taxon>Pleuronectoidei</taxon>
        <taxon>Soleidae</taxon>
        <taxon>Solea</taxon>
    </lineage>
</organism>
<feature type="transmembrane region" description="Helical" evidence="13">
    <location>
        <begin position="236"/>
        <end position="259"/>
    </location>
</feature>
<sequence length="302" mass="34306">MTSRITCDRRNSFPLEQIYPALVAANQSQCGDLKHTDCKHGSREKERCSFLLCNFVQSVRAVAVQKQQYYYLQSLCETFSTCPMDLLQLLSWTCIVFTVGMFSTGLTDLKRMRESKSTDNIQFLPFLTTCLNNLGWLYYGILKQDQTIILVNVIGALLQIVYIITYINYTKQKRLVMSQTLTAGAVLAVGWFYFSTFLTEGDARLSQLGLTCSVVTVSMYMSPLTDLVNIVRSGDVQCLSFPLTVATFFTSTSWVFYGLQLNDNYIVVPNTPGIFTSLLRFFLFWRFASVNQSSPSYKSMPM</sequence>
<dbReference type="FunFam" id="1.20.1280.290:FF:000010">
    <property type="entry name" value="Sugar transporter SWEET"/>
    <property type="match status" value="1"/>
</dbReference>
<comment type="function">
    <text evidence="12 13">Mediates sugar transport across membranes.</text>
</comment>
<dbReference type="GO" id="GO:0005886">
    <property type="term" value="C:plasma membrane"/>
    <property type="evidence" value="ECO:0007669"/>
    <property type="project" value="UniProtKB-SubCell"/>
</dbReference>
<keyword evidence="4 13" id="KW-0813">Transport</keyword>
<comment type="caution">
    <text evidence="14">The sequence shown here is derived from an EMBL/GenBank/DDBJ whole genome shotgun (WGS) entry which is preliminary data.</text>
</comment>
<gene>
    <name evidence="14" type="ORF">JOB18_025742</name>
</gene>
<evidence type="ECO:0000256" key="1">
    <source>
        <dbReference type="ARBA" id="ARBA00004651"/>
    </source>
</evidence>
<evidence type="ECO:0000256" key="8">
    <source>
        <dbReference type="ARBA" id="ARBA00022737"/>
    </source>
</evidence>
<dbReference type="PANTHER" id="PTHR10791">
    <property type="entry name" value="RAG1-ACTIVATING PROTEIN 1"/>
    <property type="match status" value="1"/>
</dbReference>
<protein>
    <recommendedName>
        <fullName evidence="13">Sugar transporter SWEET</fullName>
    </recommendedName>
</protein>
<evidence type="ECO:0000256" key="12">
    <source>
        <dbReference type="ARBA" id="ARBA00054132"/>
    </source>
</evidence>
<evidence type="ECO:0000256" key="10">
    <source>
        <dbReference type="ARBA" id="ARBA00023034"/>
    </source>
</evidence>
<dbReference type="GO" id="GO:0051119">
    <property type="term" value="F:sugar transmembrane transporter activity"/>
    <property type="evidence" value="ECO:0007669"/>
    <property type="project" value="InterPro"/>
</dbReference>
<keyword evidence="6 13" id="KW-0762">Sugar transport</keyword>
<evidence type="ECO:0000256" key="2">
    <source>
        <dbReference type="ARBA" id="ARBA00004653"/>
    </source>
</evidence>
<dbReference type="InterPro" id="IPR047664">
    <property type="entry name" value="SWEET"/>
</dbReference>
<evidence type="ECO:0000256" key="13">
    <source>
        <dbReference type="RuleBase" id="RU910715"/>
    </source>
</evidence>
<evidence type="ECO:0000256" key="9">
    <source>
        <dbReference type="ARBA" id="ARBA00022989"/>
    </source>
</evidence>
<reference evidence="14 15" key="1">
    <citation type="journal article" date="2021" name="Sci. Rep.">
        <title>Chromosome anchoring in Senegalese sole (Solea senegalensis) reveals sex-associated markers and genome rearrangements in flatfish.</title>
        <authorList>
            <person name="Guerrero-Cozar I."/>
            <person name="Gomez-Garrido J."/>
            <person name="Berbel C."/>
            <person name="Martinez-Blanch J.F."/>
            <person name="Alioto T."/>
            <person name="Claros M.G."/>
            <person name="Gagnaire P.A."/>
            <person name="Manchado M."/>
        </authorList>
    </citation>
    <scope>NUCLEOTIDE SEQUENCE [LARGE SCALE GENOMIC DNA]</scope>
    <source>
        <strain evidence="14">Sse05_10M</strain>
    </source>
</reference>
<feature type="transmembrane region" description="Helical" evidence="13">
    <location>
        <begin position="181"/>
        <end position="199"/>
    </location>
</feature>
<accession>A0AAV6PVC0</accession>
<keyword evidence="5" id="KW-1003">Cell membrane</keyword>
<comment type="subcellular location">
    <subcellularLocation>
        <location evidence="1">Cell membrane</location>
        <topology evidence="1">Multi-pass membrane protein</topology>
    </subcellularLocation>
    <subcellularLocation>
        <location evidence="2">Golgi apparatus membrane</location>
        <topology evidence="2">Multi-pass membrane protein</topology>
    </subcellularLocation>
</comment>
<comment type="caution">
    <text evidence="13">Lacks conserved residue(s) required for the propagation of feature annotation.</text>
</comment>
<evidence type="ECO:0000256" key="11">
    <source>
        <dbReference type="ARBA" id="ARBA00023136"/>
    </source>
</evidence>
<dbReference type="EMBL" id="JAGKHQ010000021">
    <property type="protein sequence ID" value="KAG7475167.1"/>
    <property type="molecule type" value="Genomic_DNA"/>
</dbReference>
<keyword evidence="10" id="KW-0333">Golgi apparatus</keyword>
<dbReference type="FunFam" id="1.20.1280.290:FF:000004">
    <property type="entry name" value="Sugar transporter SWEET"/>
    <property type="match status" value="1"/>
</dbReference>
<name>A0AAV6PVC0_SOLSE</name>
<keyword evidence="9 13" id="KW-1133">Transmembrane helix</keyword>
<keyword evidence="7 13" id="KW-0812">Transmembrane</keyword>
<keyword evidence="8" id="KW-0677">Repeat</keyword>
<feature type="transmembrane region" description="Helical" evidence="13">
    <location>
        <begin position="147"/>
        <end position="169"/>
    </location>
</feature>
<feature type="transmembrane region" description="Helical" evidence="13">
    <location>
        <begin position="265"/>
        <end position="288"/>
    </location>
</feature>
<feature type="transmembrane region" description="Helical" evidence="13">
    <location>
        <begin position="121"/>
        <end position="141"/>
    </location>
</feature>
<evidence type="ECO:0000256" key="4">
    <source>
        <dbReference type="ARBA" id="ARBA00022448"/>
    </source>
</evidence>
<evidence type="ECO:0000313" key="14">
    <source>
        <dbReference type="EMBL" id="KAG7475167.1"/>
    </source>
</evidence>
<comment type="similarity">
    <text evidence="3 13">Belongs to the SWEET sugar transporter family.</text>
</comment>
<dbReference type="Pfam" id="PF03083">
    <property type="entry name" value="MtN3_slv"/>
    <property type="match status" value="2"/>
</dbReference>
<evidence type="ECO:0000256" key="6">
    <source>
        <dbReference type="ARBA" id="ARBA00022597"/>
    </source>
</evidence>
<evidence type="ECO:0000256" key="5">
    <source>
        <dbReference type="ARBA" id="ARBA00022475"/>
    </source>
</evidence>
<keyword evidence="11 13" id="KW-0472">Membrane</keyword>
<feature type="transmembrane region" description="Helical" evidence="13">
    <location>
        <begin position="205"/>
        <end position="224"/>
    </location>
</feature>
<keyword evidence="15" id="KW-1185">Reference proteome</keyword>
<evidence type="ECO:0000256" key="7">
    <source>
        <dbReference type="ARBA" id="ARBA00022692"/>
    </source>
</evidence>
<dbReference type="InterPro" id="IPR004316">
    <property type="entry name" value="SWEET_rpt"/>
</dbReference>
<dbReference type="PANTHER" id="PTHR10791:SF30">
    <property type="entry name" value="SUGAR TRANSPORTER SWEET1"/>
    <property type="match status" value="1"/>
</dbReference>
<dbReference type="AlphaFoldDB" id="A0AAV6PVC0"/>
<evidence type="ECO:0000256" key="3">
    <source>
        <dbReference type="ARBA" id="ARBA00007809"/>
    </source>
</evidence>
<evidence type="ECO:0000313" key="15">
    <source>
        <dbReference type="Proteomes" id="UP000693946"/>
    </source>
</evidence>
<dbReference type="Proteomes" id="UP000693946">
    <property type="component" value="Linkage Group LG9"/>
</dbReference>
<dbReference type="GO" id="GO:0000139">
    <property type="term" value="C:Golgi membrane"/>
    <property type="evidence" value="ECO:0007669"/>
    <property type="project" value="UniProtKB-SubCell"/>
</dbReference>